<evidence type="ECO:0000313" key="11">
    <source>
        <dbReference type="EMBL" id="MBR1369056.1"/>
    </source>
</evidence>
<dbReference type="InterPro" id="IPR011495">
    <property type="entry name" value="Sig_transdc_His_kin_sub2_dim/P"/>
</dbReference>
<dbReference type="InterPro" id="IPR035965">
    <property type="entry name" value="PAS-like_dom_sf"/>
</dbReference>
<evidence type="ECO:0000256" key="5">
    <source>
        <dbReference type="ARBA" id="ARBA00022741"/>
    </source>
</evidence>
<dbReference type="GO" id="GO:0005524">
    <property type="term" value="F:ATP binding"/>
    <property type="evidence" value="ECO:0007669"/>
    <property type="project" value="UniProtKB-KW"/>
</dbReference>
<evidence type="ECO:0000259" key="8">
    <source>
        <dbReference type="Pfam" id="PF07568"/>
    </source>
</evidence>
<protein>
    <recommendedName>
        <fullName evidence="2">histidine kinase</fullName>
        <ecNumber evidence="2">2.7.13.3</ecNumber>
    </recommendedName>
</protein>
<keyword evidence="7" id="KW-0067">ATP-binding</keyword>
<dbReference type="Gene3D" id="3.30.450.20">
    <property type="entry name" value="PAS domain"/>
    <property type="match status" value="1"/>
</dbReference>
<evidence type="ECO:0000259" key="9">
    <source>
        <dbReference type="Pfam" id="PF08448"/>
    </source>
</evidence>
<dbReference type="Pfam" id="PF07568">
    <property type="entry name" value="HisKA_2"/>
    <property type="match status" value="1"/>
</dbReference>
<dbReference type="GO" id="GO:0003677">
    <property type="term" value="F:DNA binding"/>
    <property type="evidence" value="ECO:0007669"/>
    <property type="project" value="InterPro"/>
</dbReference>
<accession>A0A8J8B4T6</accession>
<evidence type="ECO:0000256" key="6">
    <source>
        <dbReference type="ARBA" id="ARBA00022777"/>
    </source>
</evidence>
<keyword evidence="5" id="KW-0547">Nucleotide-binding</keyword>
<dbReference type="InterPro" id="IPR011991">
    <property type="entry name" value="ArsR-like_HTH"/>
</dbReference>
<feature type="domain" description="Signal transduction histidine kinase subgroup 2 dimerisation and phosphoacceptor" evidence="8">
    <location>
        <begin position="201"/>
        <end position="275"/>
    </location>
</feature>
<keyword evidence="12" id="KW-1185">Reference proteome</keyword>
<evidence type="ECO:0000256" key="2">
    <source>
        <dbReference type="ARBA" id="ARBA00012438"/>
    </source>
</evidence>
<keyword evidence="3" id="KW-0597">Phosphoprotein</keyword>
<evidence type="ECO:0000256" key="7">
    <source>
        <dbReference type="ARBA" id="ARBA00022840"/>
    </source>
</evidence>
<sequence>MHDDHEEYLTTILELFRNEPRGMSISDISREIGLNRNSVSKYVNMLTIAGKVEMKAVGPAKVYFLSERVPISAMIEFSSDAIVLLDDQLRIVNANDQYLSLTEAAKQDILGEKIQGSTLPILSTDLFLSSIPKFREREQRIPDYIQTIGGEERSFTIKILPAAFEGGNAGYAVIIEETTERRAAEETIRSALSEKEALLSELHLRIKNNLQLIASLINLQMMESSDDHVNAALRETQNRIISLSIVHEHLYARSMIAEVDIGEYLTLLISELGRSFELPAGAITLSVMDEGIHLSTDRAIALGLITNELITIGIGSEGRPEIRIAISRSGDEHILSILAGAGHHKPEGLSINIVRRLVKRELQGEFEIIPDGWEVRFP</sequence>
<dbReference type="PANTHER" id="PTHR41523">
    <property type="entry name" value="TWO-COMPONENT SYSTEM SENSOR PROTEIN"/>
    <property type="match status" value="1"/>
</dbReference>
<proteinExistence type="predicted"/>
<dbReference type="GO" id="GO:0004673">
    <property type="term" value="F:protein histidine kinase activity"/>
    <property type="evidence" value="ECO:0007669"/>
    <property type="project" value="UniProtKB-EC"/>
</dbReference>
<comment type="catalytic activity">
    <reaction evidence="1">
        <text>ATP + protein L-histidine = ADP + protein N-phospho-L-histidine.</text>
        <dbReference type="EC" id="2.7.13.3"/>
    </reaction>
</comment>
<dbReference type="CDD" id="cd00090">
    <property type="entry name" value="HTH_ARSR"/>
    <property type="match status" value="1"/>
</dbReference>
<evidence type="ECO:0000259" key="10">
    <source>
        <dbReference type="Pfam" id="PF09339"/>
    </source>
</evidence>
<dbReference type="InterPro" id="IPR005471">
    <property type="entry name" value="Tscrpt_reg_IclR_N"/>
</dbReference>
<evidence type="ECO:0000256" key="3">
    <source>
        <dbReference type="ARBA" id="ARBA00022553"/>
    </source>
</evidence>
<dbReference type="Proteomes" id="UP000730161">
    <property type="component" value="Unassembled WGS sequence"/>
</dbReference>
<evidence type="ECO:0000313" key="12">
    <source>
        <dbReference type="Proteomes" id="UP000730161"/>
    </source>
</evidence>
<dbReference type="SUPFAM" id="SSF46785">
    <property type="entry name" value="Winged helix' DNA-binding domain"/>
    <property type="match status" value="1"/>
</dbReference>
<keyword evidence="4" id="KW-0808">Transferase</keyword>
<feature type="domain" description="PAS fold-4" evidence="9">
    <location>
        <begin position="78"/>
        <end position="183"/>
    </location>
</feature>
<dbReference type="GO" id="GO:0006355">
    <property type="term" value="P:regulation of DNA-templated transcription"/>
    <property type="evidence" value="ECO:0007669"/>
    <property type="project" value="InterPro"/>
</dbReference>
<organism evidence="11 12">
    <name type="scientific">Methanocalculus chunghsingensis</name>
    <dbReference type="NCBI Taxonomy" id="156457"/>
    <lineage>
        <taxon>Archaea</taxon>
        <taxon>Methanobacteriati</taxon>
        <taxon>Methanobacteriota</taxon>
        <taxon>Stenosarchaea group</taxon>
        <taxon>Methanomicrobia</taxon>
        <taxon>Methanomicrobiales</taxon>
        <taxon>Methanocalculaceae</taxon>
        <taxon>Methanocalculus</taxon>
    </lineage>
</organism>
<dbReference type="EC" id="2.7.13.3" evidence="2"/>
<dbReference type="InterPro" id="IPR013656">
    <property type="entry name" value="PAS_4"/>
</dbReference>
<dbReference type="EMBL" id="JWHL01000007">
    <property type="protein sequence ID" value="MBR1369056.1"/>
    <property type="molecule type" value="Genomic_DNA"/>
</dbReference>
<dbReference type="PANTHER" id="PTHR41523:SF8">
    <property type="entry name" value="ETHYLENE RESPONSE SENSOR PROTEIN"/>
    <property type="match status" value="1"/>
</dbReference>
<feature type="domain" description="HTH iclR-type" evidence="10">
    <location>
        <begin position="11"/>
        <end position="50"/>
    </location>
</feature>
<dbReference type="InterPro" id="IPR036388">
    <property type="entry name" value="WH-like_DNA-bd_sf"/>
</dbReference>
<dbReference type="AlphaFoldDB" id="A0A8J8B4T6"/>
<dbReference type="Pfam" id="PF09339">
    <property type="entry name" value="HTH_IclR"/>
    <property type="match status" value="1"/>
</dbReference>
<evidence type="ECO:0000256" key="1">
    <source>
        <dbReference type="ARBA" id="ARBA00000085"/>
    </source>
</evidence>
<gene>
    <name evidence="11" type="ORF">RJ53_05890</name>
</gene>
<dbReference type="SUPFAM" id="SSF55785">
    <property type="entry name" value="PYP-like sensor domain (PAS domain)"/>
    <property type="match status" value="1"/>
</dbReference>
<evidence type="ECO:0000256" key="4">
    <source>
        <dbReference type="ARBA" id="ARBA00022679"/>
    </source>
</evidence>
<reference evidence="11" key="1">
    <citation type="submission" date="2014-12" db="EMBL/GenBank/DDBJ databases">
        <authorList>
            <person name="Huang H.-H."/>
            <person name="Chen S.-C."/>
            <person name="Lai M.-C."/>
        </authorList>
    </citation>
    <scope>NUCLEOTIDE SEQUENCE</scope>
    <source>
        <strain evidence="11">K1F9705b</strain>
    </source>
</reference>
<dbReference type="Pfam" id="PF08448">
    <property type="entry name" value="PAS_4"/>
    <property type="match status" value="1"/>
</dbReference>
<keyword evidence="6" id="KW-0418">Kinase</keyword>
<dbReference type="Gene3D" id="1.10.10.10">
    <property type="entry name" value="Winged helix-like DNA-binding domain superfamily/Winged helix DNA-binding domain"/>
    <property type="match status" value="1"/>
</dbReference>
<name>A0A8J8B4T6_9EURY</name>
<dbReference type="InterPro" id="IPR036390">
    <property type="entry name" value="WH_DNA-bd_sf"/>
</dbReference>
<comment type="caution">
    <text evidence="11">The sequence shown here is derived from an EMBL/GenBank/DDBJ whole genome shotgun (WGS) entry which is preliminary data.</text>
</comment>